<dbReference type="GO" id="GO:0034237">
    <property type="term" value="F:protein kinase A regulatory subunit binding"/>
    <property type="evidence" value="ECO:0007669"/>
    <property type="project" value="TreeGrafter"/>
</dbReference>
<keyword evidence="3" id="KW-1185">Reference proteome</keyword>
<feature type="domain" description="A-kinase anchor protein 7-like phosphoesterase" evidence="1">
    <location>
        <begin position="192"/>
        <end position="382"/>
    </location>
</feature>
<dbReference type="GO" id="GO:0010738">
    <property type="term" value="P:regulation of protein kinase A signaling"/>
    <property type="evidence" value="ECO:0007669"/>
    <property type="project" value="TreeGrafter"/>
</dbReference>
<evidence type="ECO:0000313" key="3">
    <source>
        <dbReference type="Proteomes" id="UP001347796"/>
    </source>
</evidence>
<comment type="caution">
    <text evidence="2">The sequence shown here is derived from an EMBL/GenBank/DDBJ whole genome shotgun (WGS) entry which is preliminary data.</text>
</comment>
<dbReference type="Proteomes" id="UP001347796">
    <property type="component" value="Unassembled WGS sequence"/>
</dbReference>
<evidence type="ECO:0000313" key="2">
    <source>
        <dbReference type="EMBL" id="KAK6188433.1"/>
    </source>
</evidence>
<dbReference type="SUPFAM" id="SSF55144">
    <property type="entry name" value="LigT-like"/>
    <property type="match status" value="1"/>
</dbReference>
<protein>
    <recommendedName>
        <fullName evidence="1">A-kinase anchor protein 7-like phosphoesterase domain-containing protein</fullName>
    </recommendedName>
</protein>
<gene>
    <name evidence="2" type="ORF">SNE40_004607</name>
</gene>
<dbReference type="AlphaFoldDB" id="A0AAN8K399"/>
<sequence length="399" mass="45757">MASFCEIDSLSCEMDDEQMNIDENLSSGSKDRIVADLVDIKDYTEVEDKTRSSELSDPLKVTDLLCSDENISPKSLLNQVKNFFQHKYPLMHRDLLHDGVISPSSYLTKLKESSGEQIKDSTQITKDVEDPLRVPSTSSKMEKLADEDVIDVSVLYSDKFDQEFKKTETKNQGKKRKRKEKMNAEKVEKIYPTHFIALQIKDEEIHEKVKDLQFKLLKRNAKYRKAVVSHEKLHVTLMVFHLIEENMDQAKLALNSAATEIIKMFRQPLHLTVQGLGHFNNKVLFAIGENQMLNKIAEIVEESMASCGIFSTDTRSKFKPHVTVMKLSQDPKLYRQGIRKIDPVIWEDYKDTKFGSDCITSLQICLMNGEKGEDGYYQVCHVSSFVKESDTVSIKKPKK</sequence>
<dbReference type="InterPro" id="IPR019510">
    <property type="entry name" value="AKAP7-like_phosphoesterase"/>
</dbReference>
<dbReference type="GO" id="GO:0005829">
    <property type="term" value="C:cytosol"/>
    <property type="evidence" value="ECO:0007669"/>
    <property type="project" value="TreeGrafter"/>
</dbReference>
<organism evidence="2 3">
    <name type="scientific">Patella caerulea</name>
    <name type="common">Rayed Mediterranean limpet</name>
    <dbReference type="NCBI Taxonomy" id="87958"/>
    <lineage>
        <taxon>Eukaryota</taxon>
        <taxon>Metazoa</taxon>
        <taxon>Spiralia</taxon>
        <taxon>Lophotrochozoa</taxon>
        <taxon>Mollusca</taxon>
        <taxon>Gastropoda</taxon>
        <taxon>Patellogastropoda</taxon>
        <taxon>Patelloidea</taxon>
        <taxon>Patellidae</taxon>
        <taxon>Patella</taxon>
    </lineage>
</organism>
<name>A0AAN8K399_PATCE</name>
<dbReference type="Pfam" id="PF10469">
    <property type="entry name" value="AKAP7_NLS"/>
    <property type="match status" value="1"/>
</dbReference>
<evidence type="ECO:0000259" key="1">
    <source>
        <dbReference type="Pfam" id="PF10469"/>
    </source>
</evidence>
<dbReference type="EMBL" id="JAZGQO010000003">
    <property type="protein sequence ID" value="KAK6188433.1"/>
    <property type="molecule type" value="Genomic_DNA"/>
</dbReference>
<proteinExistence type="predicted"/>
<dbReference type="InterPro" id="IPR052641">
    <property type="entry name" value="AKAP7_isoform_gamma"/>
</dbReference>
<reference evidence="2 3" key="1">
    <citation type="submission" date="2024-01" db="EMBL/GenBank/DDBJ databases">
        <title>The genome of the rayed Mediterranean limpet Patella caerulea (Linnaeus, 1758).</title>
        <authorList>
            <person name="Anh-Thu Weber A."/>
            <person name="Halstead-Nussloch G."/>
        </authorList>
    </citation>
    <scope>NUCLEOTIDE SEQUENCE [LARGE SCALE GENOMIC DNA]</scope>
    <source>
        <strain evidence="2">AATW-2023a</strain>
        <tissue evidence="2">Whole specimen</tissue>
    </source>
</reference>
<dbReference type="PANTHER" id="PTHR15934">
    <property type="entry name" value="RNA 2',3'-CYCLIC PHOSPHODIESTERASE"/>
    <property type="match status" value="1"/>
</dbReference>
<dbReference type="Gene3D" id="3.90.1140.10">
    <property type="entry name" value="Cyclic phosphodiesterase"/>
    <property type="match status" value="1"/>
</dbReference>
<dbReference type="PANTHER" id="PTHR15934:SF2">
    <property type="entry name" value="A-KINASE ANCHOR PROTEIN 7-LIKE PHOSPHOESTERASE DOMAIN-CONTAINING PROTEIN"/>
    <property type="match status" value="1"/>
</dbReference>
<dbReference type="InterPro" id="IPR009097">
    <property type="entry name" value="Cyclic_Pdiesterase"/>
</dbReference>
<accession>A0AAN8K399</accession>